<accession>A0A652YLW1</accession>
<evidence type="ECO:0000256" key="1">
    <source>
        <dbReference type="ARBA" id="ARBA00022737"/>
    </source>
</evidence>
<dbReference type="InterPro" id="IPR046342">
    <property type="entry name" value="CBS_dom_sf"/>
</dbReference>
<dbReference type="InterPro" id="IPR005105">
    <property type="entry name" value="GlnD_Uridyltrans_N"/>
</dbReference>
<dbReference type="SMART" id="SM00116">
    <property type="entry name" value="CBS"/>
    <property type="match status" value="2"/>
</dbReference>
<dbReference type="Pfam" id="PF00571">
    <property type="entry name" value="CBS"/>
    <property type="match status" value="2"/>
</dbReference>
<dbReference type="PANTHER" id="PTHR48108:SF34">
    <property type="entry name" value="CBS DOMAIN-CONTAINING PROTEIN YHCV"/>
    <property type="match status" value="1"/>
</dbReference>
<keyword evidence="2" id="KW-0129">CBS domain</keyword>
<dbReference type="EMBL" id="VNIQ01000005">
    <property type="protein sequence ID" value="TYQ02870.1"/>
    <property type="molecule type" value="Genomic_DNA"/>
</dbReference>
<evidence type="ECO:0000256" key="2">
    <source>
        <dbReference type="PROSITE-ProRule" id="PRU00703"/>
    </source>
</evidence>
<reference evidence="4" key="1">
    <citation type="submission" date="2019-07" db="EMBL/GenBank/DDBJ databases">
        <title>Genomic Encyclopedia of Type Strains, Phase IV (KMG-IV): sequencing the most valuable type-strain genomes for metagenomic binning, comparative biology and taxonomic classification.</title>
        <authorList>
            <person name="Goeker M."/>
        </authorList>
    </citation>
    <scope>NUCLEOTIDE SEQUENCE</scope>
    <source>
        <strain evidence="4">DSM 44596</strain>
    </source>
</reference>
<gene>
    <name evidence="4" type="ORF">FNL38_10519</name>
</gene>
<keyword evidence="1" id="KW-0677">Repeat</keyword>
<comment type="caution">
    <text evidence="4">The sequence shown here is derived from an EMBL/GenBank/DDBJ whole genome shotgun (WGS) entry which is preliminary data.</text>
</comment>
<dbReference type="CDD" id="cd05401">
    <property type="entry name" value="NT_GlnE_GlnD_like"/>
    <property type="match status" value="1"/>
</dbReference>
<organism evidence="4">
    <name type="scientific">Nocardia globerula</name>
    <dbReference type="NCBI Taxonomy" id="1818"/>
    <lineage>
        <taxon>Bacteria</taxon>
        <taxon>Bacillati</taxon>
        <taxon>Actinomycetota</taxon>
        <taxon>Actinomycetes</taxon>
        <taxon>Mycobacteriales</taxon>
        <taxon>Nocardiaceae</taxon>
        <taxon>Nocardia</taxon>
    </lineage>
</organism>
<dbReference type="Gene3D" id="3.10.580.10">
    <property type="entry name" value="CBS-domain"/>
    <property type="match status" value="1"/>
</dbReference>
<dbReference type="PROSITE" id="PS51371">
    <property type="entry name" value="CBS"/>
    <property type="match status" value="1"/>
</dbReference>
<proteinExistence type="predicted"/>
<dbReference type="Pfam" id="PF10335">
    <property type="entry name" value="DUF294_C"/>
    <property type="match status" value="1"/>
</dbReference>
<dbReference type="AlphaFoldDB" id="A0A652YLW1"/>
<dbReference type="PANTHER" id="PTHR48108">
    <property type="entry name" value="CBS DOMAIN-CONTAINING PROTEIN CBSX2, CHLOROPLASTIC"/>
    <property type="match status" value="1"/>
</dbReference>
<dbReference type="SUPFAM" id="SSF54631">
    <property type="entry name" value="CBS-domain pair"/>
    <property type="match status" value="1"/>
</dbReference>
<dbReference type="Pfam" id="PF03445">
    <property type="entry name" value="DUF294"/>
    <property type="match status" value="1"/>
</dbReference>
<evidence type="ECO:0000259" key="3">
    <source>
        <dbReference type="PROSITE" id="PS51371"/>
    </source>
</evidence>
<dbReference type="SUPFAM" id="SSF81301">
    <property type="entry name" value="Nucleotidyltransferase"/>
    <property type="match status" value="1"/>
</dbReference>
<dbReference type="InterPro" id="IPR000644">
    <property type="entry name" value="CBS_dom"/>
</dbReference>
<dbReference type="GO" id="GO:0008773">
    <property type="term" value="F:[protein-PII] uridylyltransferase activity"/>
    <property type="evidence" value="ECO:0007669"/>
    <property type="project" value="InterPro"/>
</dbReference>
<protein>
    <submittedName>
        <fullName evidence="4">CBS domain-containing protein</fullName>
    </submittedName>
</protein>
<dbReference type="InterPro" id="IPR018821">
    <property type="entry name" value="DUF294_put_nucleoTrafse_sb-bd"/>
</dbReference>
<feature type="domain" description="CBS" evidence="3">
    <location>
        <begin position="86"/>
        <end position="143"/>
    </location>
</feature>
<dbReference type="InterPro" id="IPR043519">
    <property type="entry name" value="NT_sf"/>
</dbReference>
<name>A0A652YLW1_NOCGL</name>
<dbReference type="InterPro" id="IPR051462">
    <property type="entry name" value="CBS_domain-containing"/>
</dbReference>
<evidence type="ECO:0000313" key="4">
    <source>
        <dbReference type="EMBL" id="TYQ02870.1"/>
    </source>
</evidence>
<sequence length="477" mass="51222">MTGYTARISVPNPAMRAVRDLLRGPAIVCSGESSIRDAAVLMTEAGRRAVVIPTDASTYGIFTEGDLRSRVVVGGIDSARPVSTVMTPSAVTVDPDRLGADAVTDMLEHGLRHLPVVTASGELLGVLELSDLLTSATNQGFELRAALATAKTDVELIATARAVPELVTGLVDARVSPIDISGTLSVLIDVTVRRAIELVVGGDERPDFAWLSLGSAARREALPSSDIDSALVWGGESHREGADAAQRIHEILDRCGFPRDAQNAVATQARFARTLPQWRRALRKWVANPYQDQALVMLSMLADARVVAGDPALDPRPEALDQLRLNPAVMRLLLREAVGEKAKLHSLRDVVTRRTGTVNLKSTAVQPIVNIARWAGTSVGARTSTTVERLKVAADTGFLPADDTRVLIESFEVLQQIRVRHQTDQFAAGMMPTDEIVVADLTPLSRSLLGNAVREVAGVQRRLEYEASASALPDIEP</sequence>